<proteinExistence type="predicted"/>
<evidence type="ECO:0000256" key="5">
    <source>
        <dbReference type="ARBA" id="ARBA00023242"/>
    </source>
</evidence>
<evidence type="ECO:0000256" key="1">
    <source>
        <dbReference type="ARBA" id="ARBA00004123"/>
    </source>
</evidence>
<gene>
    <name evidence="9" type="primary">LOC110796347</name>
</gene>
<dbReference type="SMART" id="SM00353">
    <property type="entry name" value="HLH"/>
    <property type="match status" value="1"/>
</dbReference>
<dbReference type="GO" id="GO:0000978">
    <property type="term" value="F:RNA polymerase II cis-regulatory region sequence-specific DNA binding"/>
    <property type="evidence" value="ECO:0000318"/>
    <property type="project" value="GO_Central"/>
</dbReference>
<accession>A0A9R0IZG9</accession>
<feature type="domain" description="BHLH" evidence="7">
    <location>
        <begin position="246"/>
        <end position="295"/>
    </location>
</feature>
<reference evidence="9" key="2">
    <citation type="submission" date="2025-08" db="UniProtKB">
        <authorList>
            <consortium name="RefSeq"/>
        </authorList>
    </citation>
    <scope>IDENTIFICATION</scope>
    <source>
        <tissue evidence="9">Leaf</tissue>
    </source>
</reference>
<organism evidence="8 9">
    <name type="scientific">Spinacia oleracea</name>
    <name type="common">Spinach</name>
    <dbReference type="NCBI Taxonomy" id="3562"/>
    <lineage>
        <taxon>Eukaryota</taxon>
        <taxon>Viridiplantae</taxon>
        <taxon>Streptophyta</taxon>
        <taxon>Embryophyta</taxon>
        <taxon>Tracheophyta</taxon>
        <taxon>Spermatophyta</taxon>
        <taxon>Magnoliopsida</taxon>
        <taxon>eudicotyledons</taxon>
        <taxon>Gunneridae</taxon>
        <taxon>Pentapetalae</taxon>
        <taxon>Caryophyllales</taxon>
        <taxon>Chenopodiaceae</taxon>
        <taxon>Chenopodioideae</taxon>
        <taxon>Anserineae</taxon>
        <taxon>Spinacia</taxon>
    </lineage>
</organism>
<evidence type="ECO:0000256" key="3">
    <source>
        <dbReference type="ARBA" id="ARBA00023125"/>
    </source>
</evidence>
<evidence type="ECO:0000313" key="9">
    <source>
        <dbReference type="RefSeq" id="XP_021857104.1"/>
    </source>
</evidence>
<keyword evidence="4" id="KW-0804">Transcription</keyword>
<dbReference type="PANTHER" id="PTHR45914:SF60">
    <property type="entry name" value="TRANSCRIPTION FACTOR RSL2-LIKE"/>
    <property type="match status" value="1"/>
</dbReference>
<dbReference type="Pfam" id="PF00010">
    <property type="entry name" value="HLH"/>
    <property type="match status" value="1"/>
</dbReference>
<dbReference type="SUPFAM" id="SSF47459">
    <property type="entry name" value="HLH, helix-loop-helix DNA-binding domain"/>
    <property type="match status" value="1"/>
</dbReference>
<dbReference type="GO" id="GO:0006357">
    <property type="term" value="P:regulation of transcription by RNA polymerase II"/>
    <property type="evidence" value="ECO:0000318"/>
    <property type="project" value="GO_Central"/>
</dbReference>
<evidence type="ECO:0000259" key="7">
    <source>
        <dbReference type="PROSITE" id="PS50888"/>
    </source>
</evidence>
<evidence type="ECO:0000313" key="8">
    <source>
        <dbReference type="Proteomes" id="UP000813463"/>
    </source>
</evidence>
<dbReference type="GeneID" id="110796347"/>
<dbReference type="GO" id="GO:0048766">
    <property type="term" value="P:root hair initiation"/>
    <property type="evidence" value="ECO:0007669"/>
    <property type="project" value="UniProtKB-ARBA"/>
</dbReference>
<dbReference type="PROSITE" id="PS50888">
    <property type="entry name" value="BHLH"/>
    <property type="match status" value="1"/>
</dbReference>
<dbReference type="InterPro" id="IPR036638">
    <property type="entry name" value="HLH_DNA-bd_sf"/>
</dbReference>
<sequence length="332" mass="37645">MGVFLDGEWESICKLFTVDDSPADLTANFLEYFSPTTEQDHNLNYAPPLSFSHECNYILPHIDKNSYSSLHNFLETTTHTHSHSCSDDLAISSDILSCIDFSMIHDGSLSPLFLRDTETNTTTFNNNNNNNNNKSVNMTLPNTELNLKRKRQAPVLEDDEEERKRLVETPMKNARVSYTSAKKRKTQQKCAEDITPTVNTKENDDIPDSNSDDSNNLEEINETEDSTSNISVSTTSTGKKRACRGAATDPQSLYARKRRMRINERLRILQNLVPNGTKVDISTMLEEAFHYVKFLQLQIRLLSSDDFWMYAPLAYNGLDVGAYGNMPPFLGM</sequence>
<feature type="compositionally biased region" description="Acidic residues" evidence="6">
    <location>
        <begin position="205"/>
        <end position="225"/>
    </location>
</feature>
<dbReference type="CDD" id="cd11454">
    <property type="entry name" value="bHLH_AtIND_like"/>
    <property type="match status" value="1"/>
</dbReference>
<dbReference type="GO" id="GO:0000981">
    <property type="term" value="F:DNA-binding transcription factor activity, RNA polymerase II-specific"/>
    <property type="evidence" value="ECO:0000318"/>
    <property type="project" value="GO_Central"/>
</dbReference>
<dbReference type="GO" id="GO:0005634">
    <property type="term" value="C:nucleus"/>
    <property type="evidence" value="ECO:0000318"/>
    <property type="project" value="GO_Central"/>
</dbReference>
<dbReference type="FunFam" id="4.10.280.10:FF:000022">
    <property type="entry name" value="Basic helix-loop-helix transcription factor"/>
    <property type="match status" value="1"/>
</dbReference>
<feature type="compositionally biased region" description="Low complexity" evidence="6">
    <location>
        <begin position="226"/>
        <end position="237"/>
    </location>
</feature>
<dbReference type="KEGG" id="soe:110796347"/>
<dbReference type="GO" id="GO:0046983">
    <property type="term" value="F:protein dimerization activity"/>
    <property type="evidence" value="ECO:0007669"/>
    <property type="project" value="InterPro"/>
</dbReference>
<reference evidence="8" key="1">
    <citation type="journal article" date="2021" name="Nat. Commun.">
        <title>Genomic analyses provide insights into spinach domestication and the genetic basis of agronomic traits.</title>
        <authorList>
            <person name="Cai X."/>
            <person name="Sun X."/>
            <person name="Xu C."/>
            <person name="Sun H."/>
            <person name="Wang X."/>
            <person name="Ge C."/>
            <person name="Zhang Z."/>
            <person name="Wang Q."/>
            <person name="Fei Z."/>
            <person name="Jiao C."/>
            <person name="Wang Q."/>
        </authorList>
    </citation>
    <scope>NUCLEOTIDE SEQUENCE [LARGE SCALE GENOMIC DNA]</scope>
    <source>
        <strain evidence="8">cv. Varoflay</strain>
    </source>
</reference>
<dbReference type="InterPro" id="IPR011598">
    <property type="entry name" value="bHLH_dom"/>
</dbReference>
<dbReference type="RefSeq" id="XP_021857104.1">
    <property type="nucleotide sequence ID" value="XM_022001412.2"/>
</dbReference>
<dbReference type="InterPro" id="IPR045843">
    <property type="entry name" value="IND-like"/>
</dbReference>
<evidence type="ECO:0000256" key="2">
    <source>
        <dbReference type="ARBA" id="ARBA00023015"/>
    </source>
</evidence>
<evidence type="ECO:0000256" key="4">
    <source>
        <dbReference type="ARBA" id="ARBA00023163"/>
    </source>
</evidence>
<keyword evidence="2" id="KW-0805">Transcription regulation</keyword>
<dbReference type="Proteomes" id="UP000813463">
    <property type="component" value="Chromosome 3"/>
</dbReference>
<dbReference type="AlphaFoldDB" id="A0A9R0IZG9"/>
<feature type="region of interest" description="Disordered" evidence="6">
    <location>
        <begin position="149"/>
        <end position="248"/>
    </location>
</feature>
<keyword evidence="8" id="KW-1185">Reference proteome</keyword>
<dbReference type="Gene3D" id="4.10.280.10">
    <property type="entry name" value="Helix-loop-helix DNA-binding domain"/>
    <property type="match status" value="1"/>
</dbReference>
<evidence type="ECO:0000256" key="6">
    <source>
        <dbReference type="SAM" id="MobiDB-lite"/>
    </source>
</evidence>
<name>A0A9R0IZG9_SPIOL</name>
<dbReference type="PANTHER" id="PTHR45914">
    <property type="entry name" value="TRANSCRIPTION FACTOR HEC3-RELATED"/>
    <property type="match status" value="1"/>
</dbReference>
<protein>
    <submittedName>
        <fullName evidence="9">Transcription factor RSL3-like</fullName>
    </submittedName>
</protein>
<keyword evidence="5" id="KW-0539">Nucleus</keyword>
<keyword evidence="3" id="KW-0238">DNA-binding</keyword>
<dbReference type="OrthoDB" id="651283at2759"/>
<comment type="subcellular location">
    <subcellularLocation>
        <location evidence="1">Nucleus</location>
    </subcellularLocation>
</comment>